<dbReference type="AlphaFoldDB" id="A0AAW3TZX9"/>
<comment type="caution">
    <text evidence="1">The sequence shown here is derived from an EMBL/GenBank/DDBJ whole genome shotgun (WGS) entry which is preliminary data.</text>
</comment>
<proteinExistence type="predicted"/>
<dbReference type="Proteomes" id="UP000576603">
    <property type="component" value="Unassembled WGS sequence"/>
</dbReference>
<name>A0AAW3TZX9_XANEU</name>
<dbReference type="EMBL" id="JACHNL010000001">
    <property type="protein sequence ID" value="MBB4721829.1"/>
    <property type="molecule type" value="Genomic_DNA"/>
</dbReference>
<protein>
    <submittedName>
        <fullName evidence="1">Uncharacterized protein</fullName>
    </submittedName>
</protein>
<sequence length="99" mass="10417">MSMDQSGWIDLGGVLKGKNVPFGIVCADFIAQRGQMRPTWRGGCRKADPATGAWRSIAREVLQPAIAIVQELRQRTAAAVGTPGNVLQAALSVGGAWVG</sequence>
<organism evidence="1 2">
    <name type="scientific">Xanthomonas euvesicatoria</name>
    <dbReference type="NCBI Taxonomy" id="456327"/>
    <lineage>
        <taxon>Bacteria</taxon>
        <taxon>Pseudomonadati</taxon>
        <taxon>Pseudomonadota</taxon>
        <taxon>Gammaproteobacteria</taxon>
        <taxon>Lysobacterales</taxon>
        <taxon>Lysobacteraceae</taxon>
        <taxon>Xanthomonas</taxon>
    </lineage>
</organism>
<evidence type="ECO:0000313" key="1">
    <source>
        <dbReference type="EMBL" id="MBB4721829.1"/>
    </source>
</evidence>
<gene>
    <name evidence="1" type="ORF">FHY32_000127</name>
</gene>
<evidence type="ECO:0000313" key="2">
    <source>
        <dbReference type="Proteomes" id="UP000576603"/>
    </source>
</evidence>
<reference evidence="1 2" key="1">
    <citation type="submission" date="2020-08" db="EMBL/GenBank/DDBJ databases">
        <title>Studying the diversity of plant-associated saprophytic bacteria and their role in host health and plant-pathogen interactions.</title>
        <authorList>
            <person name="Potnis N."/>
        </authorList>
    </citation>
    <scope>NUCLEOTIDE SEQUENCE [LARGE SCALE GENOMIC DNA]</scope>
    <source>
        <strain evidence="1 2">CFBP 7922</strain>
    </source>
</reference>
<accession>A0AAW3TZX9</accession>